<dbReference type="GO" id="GO:0032958">
    <property type="term" value="P:inositol phosphate biosynthetic process"/>
    <property type="evidence" value="ECO:0007669"/>
    <property type="project" value="InterPro"/>
</dbReference>
<keyword evidence="10" id="KW-1185">Reference proteome</keyword>
<reference evidence="9" key="1">
    <citation type="submission" date="2023-03" db="EMBL/GenBank/DDBJ databases">
        <title>Electrophorus voltai genome.</title>
        <authorList>
            <person name="Bian C."/>
        </authorList>
    </citation>
    <scope>NUCLEOTIDE SEQUENCE</scope>
    <source>
        <strain evidence="9">CB-2022</strain>
        <tissue evidence="9">Muscle</tissue>
    </source>
</reference>
<keyword evidence="3" id="KW-0547">Nucleotide-binding</keyword>
<dbReference type="PANTHER" id="PTHR12400">
    <property type="entry name" value="INOSITOL POLYPHOSPHATE KINASE"/>
    <property type="match status" value="1"/>
</dbReference>
<keyword evidence="5" id="KW-0067">ATP-binding</keyword>
<comment type="catalytic activity">
    <reaction evidence="7">
        <text>1D-myo-inositol 1,3,4,6-tetrakisphosphate + ATP = 1D-myo-inositol 1,3,4,5,6-pentakisphosphate + ADP + H(+)</text>
        <dbReference type="Rhea" id="RHEA:12717"/>
        <dbReference type="ChEBI" id="CHEBI:15378"/>
        <dbReference type="ChEBI" id="CHEBI:30616"/>
        <dbReference type="ChEBI" id="CHEBI:57660"/>
        <dbReference type="ChEBI" id="CHEBI:57733"/>
        <dbReference type="ChEBI" id="CHEBI:456216"/>
        <dbReference type="EC" id="2.7.1.140"/>
    </reaction>
</comment>
<organism evidence="9 10">
    <name type="scientific">Electrophorus voltai</name>
    <dbReference type="NCBI Taxonomy" id="2609070"/>
    <lineage>
        <taxon>Eukaryota</taxon>
        <taxon>Metazoa</taxon>
        <taxon>Chordata</taxon>
        <taxon>Craniata</taxon>
        <taxon>Vertebrata</taxon>
        <taxon>Euteleostomi</taxon>
        <taxon>Actinopterygii</taxon>
        <taxon>Neopterygii</taxon>
        <taxon>Teleostei</taxon>
        <taxon>Ostariophysi</taxon>
        <taxon>Gymnotiformes</taxon>
        <taxon>Gymnotoidei</taxon>
        <taxon>Gymnotidae</taxon>
        <taxon>Electrophorus</taxon>
    </lineage>
</organism>
<sequence length="420" mass="47885">MKLRMTTEHQVVDSTLVVDRLETEGSVVESNSWKTGHVLAEDENRHTRPNGCVPLSHQVAGHKYGISKVGILQHPDGTVLKQLQPAPRGPREMHFYAQVFAEDCTDSHLLALQQHLPKYYGTWASSEAPNVVYLKLEDVTQRFTHPSIMDVKIGRKSYDPFASREKKEEQIRKYPPMEEIGFQLLGMRVYQVTSESYISHDRFYGRNLRKETLKTGLVQFFHNGMEVRKDAVSVSICKIRNILHWFESQRQLHFFASSLLFVYEGSPHSGTGSPRREALTGQEHGQGELEHNYNVQFNGSKQWGLHCTLAPQRAASGQGNSSDLLQGARTENWNWRHPLYDHLEQANGSGADAEEEMDRMRMVKGQSTQFSQGGSEGQRKDDVEVRMIDFAHIFPSESADEGYIYGLRNLLNILEQILQD</sequence>
<keyword evidence="2 8" id="KW-0808">Transferase</keyword>
<name>A0AAD9DRQ0_9TELE</name>
<dbReference type="Pfam" id="PF03770">
    <property type="entry name" value="IPK"/>
    <property type="match status" value="1"/>
</dbReference>
<evidence type="ECO:0000313" key="10">
    <source>
        <dbReference type="Proteomes" id="UP001239994"/>
    </source>
</evidence>
<evidence type="ECO:0000256" key="3">
    <source>
        <dbReference type="ARBA" id="ARBA00022741"/>
    </source>
</evidence>
<dbReference type="AlphaFoldDB" id="A0AAD9DRQ0"/>
<evidence type="ECO:0000313" key="9">
    <source>
        <dbReference type="EMBL" id="KAK1791626.1"/>
    </source>
</evidence>
<dbReference type="PANTHER" id="PTHR12400:SF51">
    <property type="entry name" value="INOSITOL POLYPHOSPHATE MULTIKINASE"/>
    <property type="match status" value="1"/>
</dbReference>
<dbReference type="InterPro" id="IPR038286">
    <property type="entry name" value="IPK_sf"/>
</dbReference>
<dbReference type="SUPFAM" id="SSF56104">
    <property type="entry name" value="SAICAR synthase-like"/>
    <property type="match status" value="1"/>
</dbReference>
<comment type="catalytic activity">
    <reaction evidence="6">
        <text>1D-myo-inositol 1,4,5-trisphosphate + 2 ATP = 1D-myo-inositol 1,3,4,5,6-pentakisphosphate + 2 ADP + 2 H(+)</text>
        <dbReference type="Rhea" id="RHEA:32359"/>
        <dbReference type="ChEBI" id="CHEBI:15378"/>
        <dbReference type="ChEBI" id="CHEBI:30616"/>
        <dbReference type="ChEBI" id="CHEBI:57733"/>
        <dbReference type="ChEBI" id="CHEBI:203600"/>
        <dbReference type="ChEBI" id="CHEBI:456216"/>
        <dbReference type="EC" id="2.7.1.151"/>
    </reaction>
</comment>
<dbReference type="GO" id="GO:0008440">
    <property type="term" value="F:inositol-1,4,5-trisphosphate 3-kinase activity"/>
    <property type="evidence" value="ECO:0007669"/>
    <property type="project" value="TreeGrafter"/>
</dbReference>
<dbReference type="GO" id="GO:0005634">
    <property type="term" value="C:nucleus"/>
    <property type="evidence" value="ECO:0007669"/>
    <property type="project" value="TreeGrafter"/>
</dbReference>
<evidence type="ECO:0000256" key="2">
    <source>
        <dbReference type="ARBA" id="ARBA00022679"/>
    </source>
</evidence>
<dbReference type="GO" id="GO:0005737">
    <property type="term" value="C:cytoplasm"/>
    <property type="evidence" value="ECO:0007669"/>
    <property type="project" value="TreeGrafter"/>
</dbReference>
<dbReference type="Proteomes" id="UP001239994">
    <property type="component" value="Unassembled WGS sequence"/>
</dbReference>
<comment type="similarity">
    <text evidence="1 8">Belongs to the inositol phosphokinase (IPK) family.</text>
</comment>
<evidence type="ECO:0000256" key="4">
    <source>
        <dbReference type="ARBA" id="ARBA00022777"/>
    </source>
</evidence>
<evidence type="ECO:0000256" key="7">
    <source>
        <dbReference type="ARBA" id="ARBA00036525"/>
    </source>
</evidence>
<evidence type="ECO:0000256" key="1">
    <source>
        <dbReference type="ARBA" id="ARBA00007374"/>
    </source>
</evidence>
<dbReference type="EC" id="2.7.-.-" evidence="8"/>
<evidence type="ECO:0000256" key="6">
    <source>
        <dbReference type="ARBA" id="ARBA00036164"/>
    </source>
</evidence>
<comment type="caution">
    <text evidence="9">The sequence shown here is derived from an EMBL/GenBank/DDBJ whole genome shotgun (WGS) entry which is preliminary data.</text>
</comment>
<evidence type="ECO:0000256" key="8">
    <source>
        <dbReference type="RuleBase" id="RU363090"/>
    </source>
</evidence>
<dbReference type="GO" id="GO:0051765">
    <property type="term" value="F:inositol tetrakisphosphate kinase activity"/>
    <property type="evidence" value="ECO:0007669"/>
    <property type="project" value="TreeGrafter"/>
</dbReference>
<proteinExistence type="inferred from homology"/>
<keyword evidence="4 8" id="KW-0418">Kinase</keyword>
<protein>
    <recommendedName>
        <fullName evidence="8">Kinase</fullName>
        <ecNumber evidence="8">2.7.-.-</ecNumber>
    </recommendedName>
</protein>
<gene>
    <name evidence="9" type="ORF">P4O66_013627</name>
</gene>
<dbReference type="GO" id="GO:0005524">
    <property type="term" value="F:ATP binding"/>
    <property type="evidence" value="ECO:0007669"/>
    <property type="project" value="UniProtKB-KW"/>
</dbReference>
<dbReference type="InterPro" id="IPR005522">
    <property type="entry name" value="IPK"/>
</dbReference>
<dbReference type="EMBL" id="JAROKS010000020">
    <property type="protein sequence ID" value="KAK1791626.1"/>
    <property type="molecule type" value="Genomic_DNA"/>
</dbReference>
<dbReference type="Gene3D" id="3.30.470.160">
    <property type="entry name" value="Inositol polyphosphate kinase"/>
    <property type="match status" value="1"/>
</dbReference>
<accession>A0AAD9DRQ0</accession>
<evidence type="ECO:0000256" key="5">
    <source>
        <dbReference type="ARBA" id="ARBA00022840"/>
    </source>
</evidence>